<name>A0A0K8P260_PISS1</name>
<comment type="caution">
    <text evidence="3">The sequence shown here is derived from an EMBL/GenBank/DDBJ whole genome shotgun (WGS) entry which is preliminary data.</text>
</comment>
<keyword evidence="1" id="KW-0812">Transmembrane</keyword>
<evidence type="ECO:0000313" key="4">
    <source>
        <dbReference type="Proteomes" id="UP000037660"/>
    </source>
</evidence>
<feature type="transmembrane region" description="Helical" evidence="1">
    <location>
        <begin position="79"/>
        <end position="109"/>
    </location>
</feature>
<proteinExistence type="predicted"/>
<dbReference type="AlphaFoldDB" id="A0A0K8P260"/>
<reference evidence="3 4" key="2">
    <citation type="journal article" date="2016" name="Science">
        <title>A bacterium that degrades and assimilates poly(ethylene terephthalate).</title>
        <authorList>
            <person name="Yoshida S."/>
            <person name="Hiraga K."/>
            <person name="Takehana T."/>
            <person name="Taniguchi I."/>
            <person name="Yamaji H."/>
            <person name="Maeda Y."/>
            <person name="Toyohara K."/>
            <person name="Miyamoto K."/>
            <person name="Kimura Y."/>
            <person name="Oda K."/>
        </authorList>
    </citation>
    <scope>NUCLEOTIDE SEQUENCE [LARGE SCALE GENOMIC DNA]</scope>
    <source>
        <strain evidence="4">NBRC 110686 / TISTR 2288 / 201-F6</strain>
    </source>
</reference>
<reference evidence="4" key="1">
    <citation type="submission" date="2015-07" db="EMBL/GenBank/DDBJ databases">
        <title>Discovery of a poly(ethylene terephthalate assimilation.</title>
        <authorList>
            <person name="Yoshida S."/>
            <person name="Hiraga K."/>
            <person name="Takehana T."/>
            <person name="Taniguchi I."/>
            <person name="Yamaji H."/>
            <person name="Maeda Y."/>
            <person name="Toyohara K."/>
            <person name="Miyamoto K."/>
            <person name="Kimura Y."/>
            <person name="Oda K."/>
        </authorList>
    </citation>
    <scope>NUCLEOTIDE SEQUENCE [LARGE SCALE GENOMIC DNA]</scope>
    <source>
        <strain evidence="4">NBRC 110686 / TISTR 2288 / 201-F6</strain>
    </source>
</reference>
<feature type="domain" description="DUF1468" evidence="2">
    <location>
        <begin position="10"/>
        <end position="145"/>
    </location>
</feature>
<accession>A0A0K8P260</accession>
<dbReference type="RefSeq" id="WP_054020622.1">
    <property type="nucleotide sequence ID" value="NZ_BBYR01000037.1"/>
</dbReference>
<keyword evidence="1" id="KW-1133">Transmembrane helix</keyword>
<keyword evidence="4" id="KW-1185">Reference proteome</keyword>
<feature type="transmembrane region" description="Helical" evidence="1">
    <location>
        <begin position="121"/>
        <end position="140"/>
    </location>
</feature>
<sequence>MRPKSFEDFWSGLMFTAAGAGFAIGATHYAMGSSARPGPGYFPLGLGLLLAVIGLVIIARSLARKPTDAELPPARLRPLVIIVAAIILFAITLPLLGIAGALPLLIIVVSTASEQFRWKEVLLNCVVLTVGSWAVFVKGLQLTLPVWPTFVS</sequence>
<dbReference type="OrthoDB" id="7029611at2"/>
<evidence type="ECO:0000313" key="3">
    <source>
        <dbReference type="EMBL" id="GAP36644.1"/>
    </source>
</evidence>
<feature type="transmembrane region" description="Helical" evidence="1">
    <location>
        <begin position="12"/>
        <end position="29"/>
    </location>
</feature>
<gene>
    <name evidence="3" type="ORF">ISF6_2484</name>
</gene>
<evidence type="ECO:0000256" key="1">
    <source>
        <dbReference type="SAM" id="Phobius"/>
    </source>
</evidence>
<keyword evidence="1" id="KW-0472">Membrane</keyword>
<dbReference type="Pfam" id="PF07331">
    <property type="entry name" value="TctB"/>
    <property type="match status" value="1"/>
</dbReference>
<dbReference type="InterPro" id="IPR009936">
    <property type="entry name" value="DUF1468"/>
</dbReference>
<feature type="transmembrane region" description="Helical" evidence="1">
    <location>
        <begin position="41"/>
        <end position="59"/>
    </location>
</feature>
<dbReference type="STRING" id="1547922.ISF6_2484"/>
<dbReference type="EMBL" id="BBYR01000037">
    <property type="protein sequence ID" value="GAP36644.1"/>
    <property type="molecule type" value="Genomic_DNA"/>
</dbReference>
<evidence type="ECO:0000259" key="2">
    <source>
        <dbReference type="Pfam" id="PF07331"/>
    </source>
</evidence>
<dbReference type="Proteomes" id="UP000037660">
    <property type="component" value="Unassembled WGS sequence"/>
</dbReference>
<organism evidence="3 4">
    <name type="scientific">Piscinibacter sakaiensis</name>
    <name type="common">Ideonella sakaiensis</name>
    <dbReference type="NCBI Taxonomy" id="1547922"/>
    <lineage>
        <taxon>Bacteria</taxon>
        <taxon>Pseudomonadati</taxon>
        <taxon>Pseudomonadota</taxon>
        <taxon>Betaproteobacteria</taxon>
        <taxon>Burkholderiales</taxon>
        <taxon>Sphaerotilaceae</taxon>
        <taxon>Piscinibacter</taxon>
    </lineage>
</organism>
<protein>
    <submittedName>
        <fullName evidence="3">Tricarboxylate transport protein TctB</fullName>
    </submittedName>
</protein>